<keyword evidence="8" id="KW-1185">Reference proteome</keyword>
<dbReference type="Gene3D" id="3.40.50.1700">
    <property type="entry name" value="Glycoside hydrolase family 3 C-terminal domain"/>
    <property type="match status" value="1"/>
</dbReference>
<evidence type="ECO:0000256" key="6">
    <source>
        <dbReference type="ARBA" id="ARBA00023295"/>
    </source>
</evidence>
<dbReference type="PANTHER" id="PTHR30620">
    <property type="entry name" value="PERIPLASMIC BETA-GLUCOSIDASE-RELATED"/>
    <property type="match status" value="1"/>
</dbReference>
<dbReference type="GO" id="GO:0008422">
    <property type="term" value="F:beta-glucosidase activity"/>
    <property type="evidence" value="ECO:0007669"/>
    <property type="project" value="UniProtKB-EC"/>
</dbReference>
<proteinExistence type="inferred from homology"/>
<comment type="catalytic activity">
    <reaction evidence="1">
        <text>Hydrolysis of terminal, non-reducing beta-D-glucosyl residues with release of beta-D-glucose.</text>
        <dbReference type="EC" id="3.2.1.21"/>
    </reaction>
</comment>
<keyword evidence="6" id="KW-0326">Glycosidase</keyword>
<dbReference type="GO" id="GO:0009251">
    <property type="term" value="P:glucan catabolic process"/>
    <property type="evidence" value="ECO:0007669"/>
    <property type="project" value="TreeGrafter"/>
</dbReference>
<keyword evidence="4" id="KW-0732">Signal</keyword>
<dbReference type="OrthoDB" id="416222at2759"/>
<dbReference type="EC" id="3.2.1.21" evidence="3"/>
<evidence type="ECO:0000256" key="4">
    <source>
        <dbReference type="ARBA" id="ARBA00022729"/>
    </source>
</evidence>
<protein>
    <recommendedName>
        <fullName evidence="3">beta-glucosidase</fullName>
        <ecNumber evidence="3">3.2.1.21</ecNumber>
    </recommendedName>
</protein>
<evidence type="ECO:0000313" key="8">
    <source>
        <dbReference type="Proteomes" id="UP000822688"/>
    </source>
</evidence>
<dbReference type="EMBL" id="CM026431">
    <property type="protein sequence ID" value="KAG0560289.1"/>
    <property type="molecule type" value="Genomic_DNA"/>
</dbReference>
<gene>
    <name evidence="7" type="ORF">KC19_10G169000</name>
</gene>
<reference evidence="7" key="1">
    <citation type="submission" date="2020-06" db="EMBL/GenBank/DDBJ databases">
        <title>WGS assembly of Ceratodon purpureus strain R40.</title>
        <authorList>
            <person name="Carey S.B."/>
            <person name="Jenkins J."/>
            <person name="Shu S."/>
            <person name="Lovell J.T."/>
            <person name="Sreedasyam A."/>
            <person name="Maumus F."/>
            <person name="Tiley G.P."/>
            <person name="Fernandez-Pozo N."/>
            <person name="Barry K."/>
            <person name="Chen C."/>
            <person name="Wang M."/>
            <person name="Lipzen A."/>
            <person name="Daum C."/>
            <person name="Saski C.A."/>
            <person name="Payton A.C."/>
            <person name="Mcbreen J.C."/>
            <person name="Conrad R.E."/>
            <person name="Kollar L.M."/>
            <person name="Olsson S."/>
            <person name="Huttunen S."/>
            <person name="Landis J.B."/>
            <person name="Wickett N.J."/>
            <person name="Johnson M.G."/>
            <person name="Rensing S.A."/>
            <person name="Grimwood J."/>
            <person name="Schmutz J."/>
            <person name="Mcdaniel S.F."/>
        </authorList>
    </citation>
    <scope>NUCLEOTIDE SEQUENCE</scope>
    <source>
        <strain evidence="7">R40</strain>
    </source>
</reference>
<comment type="similarity">
    <text evidence="2">Belongs to the glycosyl hydrolase 3 family.</text>
</comment>
<dbReference type="PANTHER" id="PTHR30620:SF16">
    <property type="entry name" value="LYSOSOMAL BETA GLUCOSIDASE"/>
    <property type="match status" value="1"/>
</dbReference>
<evidence type="ECO:0000256" key="1">
    <source>
        <dbReference type="ARBA" id="ARBA00000448"/>
    </source>
</evidence>
<keyword evidence="5" id="KW-0378">Hydrolase</keyword>
<sequence>MRSYVVEAIVVLSFLRFHSGDYSAMCSCFRSVSIYVVPSSFNVVQLSTQVIFDPAPKPGSTTGMDYAYAIVAMGKPPYEFLSDNLALSASQQQMITDVCADVACVVVMILGRPLVSEPWLALVLVARLRSLTGIADVWF</sequence>
<dbReference type="AlphaFoldDB" id="A0A8T0GPT7"/>
<evidence type="ECO:0000256" key="5">
    <source>
        <dbReference type="ARBA" id="ARBA00022801"/>
    </source>
</evidence>
<dbReference type="InterPro" id="IPR036881">
    <property type="entry name" value="Glyco_hydro_3_C_sf"/>
</dbReference>
<evidence type="ECO:0000313" key="7">
    <source>
        <dbReference type="EMBL" id="KAG0560289.1"/>
    </source>
</evidence>
<dbReference type="InterPro" id="IPR051915">
    <property type="entry name" value="Cellulose_Degrad_GH3"/>
</dbReference>
<dbReference type="Proteomes" id="UP000822688">
    <property type="component" value="Chromosome 10"/>
</dbReference>
<dbReference type="SUPFAM" id="SSF52279">
    <property type="entry name" value="Beta-D-glucan exohydrolase, C-terminal domain"/>
    <property type="match status" value="1"/>
</dbReference>
<accession>A0A8T0GPT7</accession>
<evidence type="ECO:0000256" key="2">
    <source>
        <dbReference type="ARBA" id="ARBA00005336"/>
    </source>
</evidence>
<comment type="caution">
    <text evidence="7">The sequence shown here is derived from an EMBL/GenBank/DDBJ whole genome shotgun (WGS) entry which is preliminary data.</text>
</comment>
<name>A0A8T0GPT7_CERPU</name>
<evidence type="ECO:0000256" key="3">
    <source>
        <dbReference type="ARBA" id="ARBA00012744"/>
    </source>
</evidence>
<organism evidence="7 8">
    <name type="scientific">Ceratodon purpureus</name>
    <name type="common">Fire moss</name>
    <name type="synonym">Dicranum purpureum</name>
    <dbReference type="NCBI Taxonomy" id="3225"/>
    <lineage>
        <taxon>Eukaryota</taxon>
        <taxon>Viridiplantae</taxon>
        <taxon>Streptophyta</taxon>
        <taxon>Embryophyta</taxon>
        <taxon>Bryophyta</taxon>
        <taxon>Bryophytina</taxon>
        <taxon>Bryopsida</taxon>
        <taxon>Dicranidae</taxon>
        <taxon>Pseudoditrichales</taxon>
        <taxon>Ditrichaceae</taxon>
        <taxon>Ceratodon</taxon>
    </lineage>
</organism>